<feature type="compositionally biased region" description="Low complexity" evidence="1">
    <location>
        <begin position="28"/>
        <end position="51"/>
    </location>
</feature>
<feature type="region of interest" description="Disordered" evidence="1">
    <location>
        <begin position="121"/>
        <end position="151"/>
    </location>
</feature>
<dbReference type="Proteomes" id="UP001152797">
    <property type="component" value="Unassembled WGS sequence"/>
</dbReference>
<dbReference type="CDD" id="cd22744">
    <property type="entry name" value="OTU"/>
    <property type="match status" value="1"/>
</dbReference>
<dbReference type="GO" id="GO:0016579">
    <property type="term" value="P:protein deubiquitination"/>
    <property type="evidence" value="ECO:0007669"/>
    <property type="project" value="TreeGrafter"/>
</dbReference>
<dbReference type="OrthoDB" id="413284at2759"/>
<dbReference type="SUPFAM" id="SSF54001">
    <property type="entry name" value="Cysteine proteinases"/>
    <property type="match status" value="1"/>
</dbReference>
<dbReference type="Gene3D" id="3.90.70.80">
    <property type="match status" value="1"/>
</dbReference>
<dbReference type="InterPro" id="IPR050704">
    <property type="entry name" value="Peptidase_C85-like"/>
</dbReference>
<dbReference type="EMBL" id="CAMXCT030003749">
    <property type="protein sequence ID" value="CAL4793338.1"/>
    <property type="molecule type" value="Genomic_DNA"/>
</dbReference>
<dbReference type="InterPro" id="IPR003323">
    <property type="entry name" value="OTU_dom"/>
</dbReference>
<dbReference type="PROSITE" id="PS50802">
    <property type="entry name" value="OTU"/>
    <property type="match status" value="1"/>
</dbReference>
<dbReference type="AlphaFoldDB" id="A0A9P1GCT0"/>
<dbReference type="InterPro" id="IPR038765">
    <property type="entry name" value="Papain-like_cys_pep_sf"/>
</dbReference>
<evidence type="ECO:0000259" key="2">
    <source>
        <dbReference type="PROSITE" id="PS50802"/>
    </source>
</evidence>
<feature type="compositionally biased region" description="Basic and acidic residues" evidence="1">
    <location>
        <begin position="70"/>
        <end position="79"/>
    </location>
</feature>
<dbReference type="EMBL" id="CAMXCT010003749">
    <property type="protein sequence ID" value="CAI4006026.1"/>
    <property type="molecule type" value="Genomic_DNA"/>
</dbReference>
<dbReference type="EMBL" id="CAMXCT020003749">
    <property type="protein sequence ID" value="CAL1159401.1"/>
    <property type="molecule type" value="Genomic_DNA"/>
</dbReference>
<accession>A0A9P1GCT0</accession>
<gene>
    <name evidence="3" type="ORF">C1SCF055_LOCUS31706</name>
</gene>
<dbReference type="Pfam" id="PF02338">
    <property type="entry name" value="OTU"/>
    <property type="match status" value="1"/>
</dbReference>
<reference evidence="4" key="2">
    <citation type="submission" date="2024-04" db="EMBL/GenBank/DDBJ databases">
        <authorList>
            <person name="Chen Y."/>
            <person name="Shah S."/>
            <person name="Dougan E. K."/>
            <person name="Thang M."/>
            <person name="Chan C."/>
        </authorList>
    </citation>
    <scope>NUCLEOTIDE SEQUENCE [LARGE SCALE GENOMIC DNA]</scope>
</reference>
<evidence type="ECO:0000313" key="4">
    <source>
        <dbReference type="EMBL" id="CAL1159401.1"/>
    </source>
</evidence>
<keyword evidence="6" id="KW-1185">Reference proteome</keyword>
<feature type="domain" description="OTU" evidence="2">
    <location>
        <begin position="157"/>
        <end position="289"/>
    </location>
</feature>
<evidence type="ECO:0000256" key="1">
    <source>
        <dbReference type="SAM" id="MobiDB-lite"/>
    </source>
</evidence>
<feature type="region of interest" description="Disordered" evidence="1">
    <location>
        <begin position="1"/>
        <end position="104"/>
    </location>
</feature>
<proteinExistence type="predicted"/>
<name>A0A9P1GCT0_9DINO</name>
<reference evidence="3" key="1">
    <citation type="submission" date="2022-10" db="EMBL/GenBank/DDBJ databases">
        <authorList>
            <person name="Chen Y."/>
            <person name="Dougan E. K."/>
            <person name="Chan C."/>
            <person name="Rhodes N."/>
            <person name="Thang M."/>
        </authorList>
    </citation>
    <scope>NUCLEOTIDE SEQUENCE</scope>
</reference>
<evidence type="ECO:0000313" key="6">
    <source>
        <dbReference type="Proteomes" id="UP001152797"/>
    </source>
</evidence>
<evidence type="ECO:0000313" key="5">
    <source>
        <dbReference type="EMBL" id="CAL4793338.1"/>
    </source>
</evidence>
<protein>
    <submittedName>
        <fullName evidence="5">OTU domain-containing protein 4</fullName>
    </submittedName>
</protein>
<dbReference type="PANTHER" id="PTHR12419">
    <property type="entry name" value="OTU DOMAIN CONTAINING PROTEIN"/>
    <property type="match status" value="1"/>
</dbReference>
<comment type="caution">
    <text evidence="3">The sequence shown here is derived from an EMBL/GenBank/DDBJ whole genome shotgun (WGS) entry which is preliminary data.</text>
</comment>
<evidence type="ECO:0000313" key="3">
    <source>
        <dbReference type="EMBL" id="CAI4006026.1"/>
    </source>
</evidence>
<dbReference type="GO" id="GO:0004843">
    <property type="term" value="F:cysteine-type deubiquitinase activity"/>
    <property type="evidence" value="ECO:0007669"/>
    <property type="project" value="TreeGrafter"/>
</dbReference>
<sequence length="630" mass="70398">MPEHSQASPPRSSFRGGGRRNSPETPEQKLLQGLQILLKDTLQASSSGASNKKGKGKGSGKSSGKSLPSKQRDANHLEVPDFATTLALPKSSPPPLPSKDDRGNEAMDVSLISVPDASDVEDEPMHVQGTKRKDQAMLTSPQKTGHDKKRMKVPERLQKVPNPGEGNCLFYCLAQAESTPGKSRSHRQVRAFVVAYMTKHFKKYEDFWDGLSPSNIPMEGGFDDYLQALEKDKAWAGYCEIEAYGEAMRRPVLVVHAKDNVVHAFNSHGDKDVVCLWYKDEHYELIVPSDADIQALWQNAEDGGTKGYRGAAKKARLAADNAPKGATRGDSILRLCKRASVSSDVPHRSILPWKLKHRQMYVQLNKFAKEQGPCGGRTARAEWLAMPGRQKCWRQAPKERQEALHKAWRLSATERRKLDDAWASAKKKSRKKWQIPALWVGDWNETPDDNAASIFLNGSVLAVTDPDQWDPDQDWEYFHQFAEKSMREALHLCGQPVPRPLSEPRGLQPDVTVGPAAKFAISRLLLGITTVIWFCIGLAIENMQLQGLPDEWANILMFVWGHQVRWLCLGKAVHPTPEHVQTSMPQGDAFVAYVDDRALSDATTWRLAEFHLRTHARAELGISRSMDVCT</sequence>
<organism evidence="3">
    <name type="scientific">Cladocopium goreaui</name>
    <dbReference type="NCBI Taxonomy" id="2562237"/>
    <lineage>
        <taxon>Eukaryota</taxon>
        <taxon>Sar</taxon>
        <taxon>Alveolata</taxon>
        <taxon>Dinophyceae</taxon>
        <taxon>Suessiales</taxon>
        <taxon>Symbiodiniaceae</taxon>
        <taxon>Cladocopium</taxon>
    </lineage>
</organism>